<comment type="caution">
    <text evidence="1">The sequence shown here is derived from an EMBL/GenBank/DDBJ whole genome shotgun (WGS) entry which is preliminary data.</text>
</comment>
<protein>
    <submittedName>
        <fullName evidence="1">Uncharacterized protein</fullName>
    </submittedName>
</protein>
<name>A0A7W3JR89_9MICO</name>
<keyword evidence="2" id="KW-1185">Reference proteome</keyword>
<proteinExistence type="predicted"/>
<gene>
    <name evidence="1" type="ORF">FHX48_002675</name>
</gene>
<evidence type="ECO:0000313" key="1">
    <source>
        <dbReference type="EMBL" id="MBA8817570.1"/>
    </source>
</evidence>
<organism evidence="1 2">
    <name type="scientific">Microbacterium halimionae</name>
    <dbReference type="NCBI Taxonomy" id="1526413"/>
    <lineage>
        <taxon>Bacteria</taxon>
        <taxon>Bacillati</taxon>
        <taxon>Actinomycetota</taxon>
        <taxon>Actinomycetes</taxon>
        <taxon>Micrococcales</taxon>
        <taxon>Microbacteriaceae</taxon>
        <taxon>Microbacterium</taxon>
    </lineage>
</organism>
<sequence>MIIARLLEALPMSAAHHLPPDPFGDPVEVDPAAASKPTHQYVACLPQSA</sequence>
<dbReference type="RefSeq" id="WP_167044890.1">
    <property type="nucleotide sequence ID" value="NZ_JAAOZB010000001.1"/>
</dbReference>
<dbReference type="AlphaFoldDB" id="A0A7W3JR89"/>
<evidence type="ECO:0000313" key="2">
    <source>
        <dbReference type="Proteomes" id="UP000526083"/>
    </source>
</evidence>
<reference evidence="1 2" key="1">
    <citation type="submission" date="2020-07" db="EMBL/GenBank/DDBJ databases">
        <title>Sequencing the genomes of 1000 actinobacteria strains.</title>
        <authorList>
            <person name="Klenk H.-P."/>
        </authorList>
    </citation>
    <scope>NUCLEOTIDE SEQUENCE [LARGE SCALE GENOMIC DNA]</scope>
    <source>
        <strain evidence="1 2">DSM 27576</strain>
    </source>
</reference>
<accession>A0A7W3JR89</accession>
<dbReference type="EMBL" id="JACGWY010000008">
    <property type="protein sequence ID" value="MBA8817570.1"/>
    <property type="molecule type" value="Genomic_DNA"/>
</dbReference>
<dbReference type="Proteomes" id="UP000526083">
    <property type="component" value="Unassembled WGS sequence"/>
</dbReference>